<protein>
    <submittedName>
        <fullName evidence="1">Uncharacterized protein</fullName>
    </submittedName>
</protein>
<proteinExistence type="predicted"/>
<dbReference type="EMBL" id="PP750963">
    <property type="protein sequence ID" value="XCH43305.1"/>
    <property type="molecule type" value="Genomic_DNA"/>
</dbReference>
<evidence type="ECO:0000313" key="1">
    <source>
        <dbReference type="EMBL" id="XCH43305.1"/>
    </source>
</evidence>
<accession>A0AAU8GR60</accession>
<organism evidence="1">
    <name type="scientific">Mycobacterium phage Stank</name>
    <dbReference type="NCBI Taxonomy" id="3136629"/>
    <lineage>
        <taxon>Viruses</taxon>
    </lineage>
</organism>
<sequence length="116" mass="12327">MATGTVTPPTATQLAEEVKRLAAEYPDKQAACQYFESDTGEPCCIVGHALAKFGYTYADAAKRQWNTGVDVGELFHKGVIALGDGESYDLLDGLGEVQSAQDDGLPWGEAVKALSE</sequence>
<gene>
    <name evidence="1" type="primary">83</name>
    <name evidence="1" type="ORF">SEA_STANK_83</name>
</gene>
<name>A0AAU8GR60_9VIRU</name>
<reference evidence="1" key="1">
    <citation type="submission" date="2024-04" db="EMBL/GenBank/DDBJ databases">
        <authorList>
            <person name="Kim D."/>
            <person name="Lindsay E."/>
            <person name="Wheeler J."/>
            <person name="Hutchison K.W."/>
            <person name="Molloy S.D."/>
            <person name="Viland M.D."/>
            <person name="Lewis C.M."/>
            <person name="Garlena R.A."/>
            <person name="Russell D.A."/>
            <person name="Jacobs-Sera D."/>
            <person name="Hatfull G.F."/>
        </authorList>
    </citation>
    <scope>NUCLEOTIDE SEQUENCE</scope>
</reference>